<dbReference type="KEGG" id="brz:CFK38_09570"/>
<dbReference type="Proteomes" id="UP000218165">
    <property type="component" value="Chromosome"/>
</dbReference>
<evidence type="ECO:0000313" key="3">
    <source>
        <dbReference type="Proteomes" id="UP000218165"/>
    </source>
</evidence>
<keyword evidence="3" id="KW-1185">Reference proteome</keyword>
<name>A0A291GP54_9MICO</name>
<evidence type="ECO:0000256" key="1">
    <source>
        <dbReference type="SAM" id="MobiDB-lite"/>
    </source>
</evidence>
<accession>A0A291GP54</accession>
<evidence type="ECO:0008006" key="4">
    <source>
        <dbReference type="Google" id="ProtNLM"/>
    </source>
</evidence>
<evidence type="ECO:0000313" key="2">
    <source>
        <dbReference type="EMBL" id="ATG51744.1"/>
    </source>
</evidence>
<dbReference type="EMBL" id="CP023563">
    <property type="protein sequence ID" value="ATG51744.1"/>
    <property type="molecule type" value="Genomic_DNA"/>
</dbReference>
<gene>
    <name evidence="2" type="ORF">CFK38_09570</name>
</gene>
<proteinExistence type="predicted"/>
<reference evidence="3" key="1">
    <citation type="submission" date="2017-09" db="EMBL/GenBank/DDBJ databases">
        <title>Brachybacterium sp. VM2412.</title>
        <authorList>
            <person name="Tak E.J."/>
            <person name="Bae J.-W."/>
        </authorList>
    </citation>
    <scope>NUCLEOTIDE SEQUENCE [LARGE SCALE GENOMIC DNA]</scope>
    <source>
        <strain evidence="3">VM2412</strain>
    </source>
</reference>
<dbReference type="AlphaFoldDB" id="A0A291GP54"/>
<dbReference type="Pfam" id="PF09965">
    <property type="entry name" value="DUF2199"/>
    <property type="match status" value="1"/>
</dbReference>
<sequence>MLTGPPGVRGGRGSHSTSPTVPPHALVVHIGTRLVASAHRRFLAWSSSSGRVSLVGRAIQMPGIDYDCAGCGRRHEGADGTAANPWPLIEFGRPEAFLRMSPWEQLMRTRSTDELCLIDNGRSVDCFLTGFLSLAVHGGGSRLIYVPWVQVEENDYLDLVEHWEHPRYRGDFRGTLASELPGHGDSLSVPVRVSAPGRLPPVITPEAGCGHPLVEEAREGVSRREAELRIRSMLLDDPQR</sequence>
<feature type="region of interest" description="Disordered" evidence="1">
    <location>
        <begin position="1"/>
        <end position="23"/>
    </location>
</feature>
<organism evidence="2 3">
    <name type="scientific">Brachybacterium vulturis</name>
    <dbReference type="NCBI Taxonomy" id="2017484"/>
    <lineage>
        <taxon>Bacteria</taxon>
        <taxon>Bacillati</taxon>
        <taxon>Actinomycetota</taxon>
        <taxon>Actinomycetes</taxon>
        <taxon>Micrococcales</taxon>
        <taxon>Dermabacteraceae</taxon>
        <taxon>Brachybacterium</taxon>
    </lineage>
</organism>
<dbReference type="InterPro" id="IPR018697">
    <property type="entry name" value="DUF2199"/>
</dbReference>
<protein>
    <recommendedName>
        <fullName evidence="4">DUF2199 domain-containing protein</fullName>
    </recommendedName>
</protein>